<proteinExistence type="predicted"/>
<dbReference type="Proteomes" id="UP000242715">
    <property type="component" value="Unassembled WGS sequence"/>
</dbReference>
<evidence type="ECO:0000313" key="1">
    <source>
        <dbReference type="EMBL" id="GAU20876.1"/>
    </source>
</evidence>
<protein>
    <submittedName>
        <fullName evidence="1">Uncharacterized protein</fullName>
    </submittedName>
</protein>
<organism evidence="1 2">
    <name type="scientific">Trifolium subterraneum</name>
    <name type="common">Subterranean clover</name>
    <dbReference type="NCBI Taxonomy" id="3900"/>
    <lineage>
        <taxon>Eukaryota</taxon>
        <taxon>Viridiplantae</taxon>
        <taxon>Streptophyta</taxon>
        <taxon>Embryophyta</taxon>
        <taxon>Tracheophyta</taxon>
        <taxon>Spermatophyta</taxon>
        <taxon>Magnoliopsida</taxon>
        <taxon>eudicotyledons</taxon>
        <taxon>Gunneridae</taxon>
        <taxon>Pentapetalae</taxon>
        <taxon>rosids</taxon>
        <taxon>fabids</taxon>
        <taxon>Fabales</taxon>
        <taxon>Fabaceae</taxon>
        <taxon>Papilionoideae</taxon>
        <taxon>50 kb inversion clade</taxon>
        <taxon>NPAAA clade</taxon>
        <taxon>Hologalegina</taxon>
        <taxon>IRL clade</taxon>
        <taxon>Trifolieae</taxon>
        <taxon>Trifolium</taxon>
    </lineage>
</organism>
<dbReference type="EMBL" id="DF973221">
    <property type="protein sequence ID" value="GAU20876.1"/>
    <property type="molecule type" value="Genomic_DNA"/>
</dbReference>
<evidence type="ECO:0000313" key="2">
    <source>
        <dbReference type="Proteomes" id="UP000242715"/>
    </source>
</evidence>
<dbReference type="AlphaFoldDB" id="A0A2Z6LV59"/>
<accession>A0A2Z6LV59</accession>
<keyword evidence="2" id="KW-1185">Reference proteome</keyword>
<name>A0A2Z6LV59_TRISU</name>
<reference evidence="2" key="1">
    <citation type="journal article" date="2017" name="Front. Plant Sci.">
        <title>Climate Clever Clovers: New Paradigm to Reduce the Environmental Footprint of Ruminants by Breeding Low Methanogenic Forages Utilizing Haplotype Variation.</title>
        <authorList>
            <person name="Kaur P."/>
            <person name="Appels R."/>
            <person name="Bayer P.E."/>
            <person name="Keeble-Gagnere G."/>
            <person name="Wang J."/>
            <person name="Hirakawa H."/>
            <person name="Shirasawa K."/>
            <person name="Vercoe P."/>
            <person name="Stefanova K."/>
            <person name="Durmic Z."/>
            <person name="Nichols P."/>
            <person name="Revell C."/>
            <person name="Isobe S.N."/>
            <person name="Edwards D."/>
            <person name="Erskine W."/>
        </authorList>
    </citation>
    <scope>NUCLEOTIDE SEQUENCE [LARGE SCALE GENOMIC DNA]</scope>
    <source>
        <strain evidence="2">cv. Daliak</strain>
    </source>
</reference>
<gene>
    <name evidence="1" type="ORF">TSUD_120680</name>
</gene>
<sequence length="79" mass="9055">MAMAYRYWTTKRILKWSLLFAYLENKEDECNLIGNADSPLASEFSFPEIQEIQKSLPVIPSTISRFNTNSGAVLYGNFN</sequence>